<dbReference type="InterPro" id="IPR001647">
    <property type="entry name" value="HTH_TetR"/>
</dbReference>
<comment type="caution">
    <text evidence="7">The sequence shown here is derived from an EMBL/GenBank/DDBJ whole genome shotgun (WGS) entry which is preliminary data.</text>
</comment>
<sequence>MPIGTVKGGHEEEAVPRPKSDSREKIIESARTLLRRQGYHGTGLAQVIEHSGAPRGSLYFLFPGGKEELAVAGVRECTGEWADLIRQAREASPTPKEWVELLAAGFAEQLRSSDFTEGCPITTVTLDSVPTSAPLTEACRDAYSAWLAALAEGLVSYGVEQERASDLANLMLVSLEGAMVLCRAFQSTDPLERVIPQVLALIAR</sequence>
<evidence type="ECO:0000256" key="4">
    <source>
        <dbReference type="PROSITE-ProRule" id="PRU00335"/>
    </source>
</evidence>
<proteinExistence type="predicted"/>
<dbReference type="PANTHER" id="PTHR47506:SF3">
    <property type="entry name" value="HTH-TYPE TRANSCRIPTIONAL REGULATOR LMRA"/>
    <property type="match status" value="1"/>
</dbReference>
<dbReference type="Pfam" id="PF21993">
    <property type="entry name" value="TetR_C_13_2"/>
    <property type="match status" value="1"/>
</dbReference>
<name>A0ABV6A4U8_9PSEU</name>
<evidence type="ECO:0000256" key="3">
    <source>
        <dbReference type="ARBA" id="ARBA00023163"/>
    </source>
</evidence>
<feature type="DNA-binding region" description="H-T-H motif" evidence="4">
    <location>
        <begin position="43"/>
        <end position="62"/>
    </location>
</feature>
<dbReference type="SUPFAM" id="SSF48498">
    <property type="entry name" value="Tetracyclin repressor-like, C-terminal domain"/>
    <property type="match status" value="1"/>
</dbReference>
<evidence type="ECO:0000256" key="1">
    <source>
        <dbReference type="ARBA" id="ARBA00023015"/>
    </source>
</evidence>
<dbReference type="Pfam" id="PF00440">
    <property type="entry name" value="TetR_N"/>
    <property type="match status" value="1"/>
</dbReference>
<keyword evidence="1" id="KW-0805">Transcription regulation</keyword>
<dbReference type="InterPro" id="IPR036271">
    <property type="entry name" value="Tet_transcr_reg_TetR-rel_C_sf"/>
</dbReference>
<dbReference type="InterPro" id="IPR054156">
    <property type="entry name" value="YxaF_TetR_C"/>
</dbReference>
<reference evidence="7 8" key="1">
    <citation type="submission" date="2024-09" db="EMBL/GenBank/DDBJ databases">
        <authorList>
            <person name="Sun Q."/>
            <person name="Mori K."/>
        </authorList>
    </citation>
    <scope>NUCLEOTIDE SEQUENCE [LARGE SCALE GENOMIC DNA]</scope>
    <source>
        <strain evidence="7 8">TBRC 7907</strain>
    </source>
</reference>
<dbReference type="PANTHER" id="PTHR47506">
    <property type="entry name" value="TRANSCRIPTIONAL REGULATORY PROTEIN"/>
    <property type="match status" value="1"/>
</dbReference>
<keyword evidence="3" id="KW-0804">Transcription</keyword>
<feature type="region of interest" description="Disordered" evidence="5">
    <location>
        <begin position="1"/>
        <end position="23"/>
    </location>
</feature>
<keyword evidence="8" id="KW-1185">Reference proteome</keyword>
<evidence type="ECO:0000313" key="7">
    <source>
        <dbReference type="EMBL" id="MFB9908154.1"/>
    </source>
</evidence>
<evidence type="ECO:0000313" key="8">
    <source>
        <dbReference type="Proteomes" id="UP001589693"/>
    </source>
</evidence>
<feature type="domain" description="HTH tetR-type" evidence="6">
    <location>
        <begin position="20"/>
        <end position="80"/>
    </location>
</feature>
<feature type="compositionally biased region" description="Basic and acidic residues" evidence="5">
    <location>
        <begin position="8"/>
        <end position="23"/>
    </location>
</feature>
<gene>
    <name evidence="7" type="ORF">ACFFQA_29835</name>
</gene>
<protein>
    <submittedName>
        <fullName evidence="7">TetR/AcrR family transcriptional regulator</fullName>
    </submittedName>
</protein>
<dbReference type="RefSeq" id="WP_377859547.1">
    <property type="nucleotide sequence ID" value="NZ_JBHLZU010000026.1"/>
</dbReference>
<dbReference type="InterPro" id="IPR009057">
    <property type="entry name" value="Homeodomain-like_sf"/>
</dbReference>
<evidence type="ECO:0000256" key="5">
    <source>
        <dbReference type="SAM" id="MobiDB-lite"/>
    </source>
</evidence>
<keyword evidence="2 4" id="KW-0238">DNA-binding</keyword>
<dbReference type="Proteomes" id="UP001589693">
    <property type="component" value="Unassembled WGS sequence"/>
</dbReference>
<dbReference type="SUPFAM" id="SSF46689">
    <property type="entry name" value="Homeodomain-like"/>
    <property type="match status" value="1"/>
</dbReference>
<dbReference type="Gene3D" id="1.10.357.10">
    <property type="entry name" value="Tetracycline Repressor, domain 2"/>
    <property type="match status" value="1"/>
</dbReference>
<evidence type="ECO:0000256" key="2">
    <source>
        <dbReference type="ARBA" id="ARBA00023125"/>
    </source>
</evidence>
<accession>A0ABV6A4U8</accession>
<evidence type="ECO:0000259" key="6">
    <source>
        <dbReference type="PROSITE" id="PS50977"/>
    </source>
</evidence>
<organism evidence="7 8">
    <name type="scientific">Allokutzneria oryzae</name>
    <dbReference type="NCBI Taxonomy" id="1378989"/>
    <lineage>
        <taxon>Bacteria</taxon>
        <taxon>Bacillati</taxon>
        <taxon>Actinomycetota</taxon>
        <taxon>Actinomycetes</taxon>
        <taxon>Pseudonocardiales</taxon>
        <taxon>Pseudonocardiaceae</taxon>
        <taxon>Allokutzneria</taxon>
    </lineage>
</organism>
<dbReference type="EMBL" id="JBHLZU010000026">
    <property type="protein sequence ID" value="MFB9908154.1"/>
    <property type="molecule type" value="Genomic_DNA"/>
</dbReference>
<dbReference type="PROSITE" id="PS50977">
    <property type="entry name" value="HTH_TETR_2"/>
    <property type="match status" value="1"/>
</dbReference>